<sequence length="548" mass="60714">MLEPIPARGALLPHLHGPSAAEPPCERPGQQGRHGFERSCIGRRFAARLGYAVFALLLIYGSGFPLLLSTVLQQVGHLPEGPWFFRVLYPIGYSRFERGEDSTVDLVTQPYLMLAIPWFVASMVWEAFMICVVVPPTWRPKHVYRINDTMSSLSTGVLYMLAAQVILFQWAKPLYTSIYSHFRVTDAFLDLHSVMGWWLCLLMNDILYYVYHRASHTISWLWAGHVVHHSSEEYNLSTALRQPAIDFLTPSLLLSSTGMAFFFPPEMATLHGEFSLLYQFWIHTQLVPPLPTIELVFNTASLHRIHHARNAHLLGKNYGSIFSLWDRVGGTFESEPSEGEEIYYGIVPPLNSWSPLWANIVHWHHMLMVQRRWHGWKTLFVHWTPPNGSCPRLGMRLNPRTKYDKAPATAPLSAYVALEFSLGCAGAVLLIMLGPPVGLVAAATGLPEDFSAGLCHVAAFLAVLASLTSVAALESAEPGRSLCRALIGNATVHVSIAVACLALLCAGATRAMSTAVGGVVFSYAVLHLGVPAVLCLKERRRVASAARQ</sequence>
<dbReference type="PANTHER" id="PTHR21624:SF1">
    <property type="entry name" value="ALKYLGLYCEROL MONOOXYGENASE"/>
    <property type="match status" value="1"/>
</dbReference>
<feature type="transmembrane region" description="Helical" evidence="8">
    <location>
        <begin position="150"/>
        <end position="171"/>
    </location>
</feature>
<evidence type="ECO:0000313" key="10">
    <source>
        <dbReference type="EMBL" id="CAK0909739.1"/>
    </source>
</evidence>
<dbReference type="Proteomes" id="UP001189429">
    <property type="component" value="Unassembled WGS sequence"/>
</dbReference>
<keyword evidence="4" id="KW-0560">Oxidoreductase</keyword>
<feature type="domain" description="Fatty acid hydroxylase" evidence="9">
    <location>
        <begin position="198"/>
        <end position="331"/>
    </location>
</feature>
<dbReference type="InterPro" id="IPR051689">
    <property type="entry name" value="Sterol_desaturase/TMEM195"/>
</dbReference>
<comment type="subcellular location">
    <subcellularLocation>
        <location evidence="1">Endomembrane system</location>
        <topology evidence="1">Multi-pass membrane protein</topology>
    </subcellularLocation>
</comment>
<evidence type="ECO:0000256" key="2">
    <source>
        <dbReference type="ARBA" id="ARBA00022692"/>
    </source>
</evidence>
<comment type="caution">
    <text evidence="10">The sequence shown here is derived from an EMBL/GenBank/DDBJ whole genome shotgun (WGS) entry which is preliminary data.</text>
</comment>
<dbReference type="PANTHER" id="PTHR21624">
    <property type="entry name" value="STEROL DESATURASE-RELATED PROTEIN"/>
    <property type="match status" value="1"/>
</dbReference>
<feature type="transmembrane region" description="Helical" evidence="8">
    <location>
        <begin position="49"/>
        <end position="68"/>
    </location>
</feature>
<evidence type="ECO:0000256" key="1">
    <source>
        <dbReference type="ARBA" id="ARBA00004127"/>
    </source>
</evidence>
<feature type="transmembrane region" description="Helical" evidence="8">
    <location>
        <begin position="485"/>
        <end position="509"/>
    </location>
</feature>
<dbReference type="EMBL" id="CAUYUJ010022248">
    <property type="protein sequence ID" value="CAK0909739.1"/>
    <property type="molecule type" value="Genomic_DNA"/>
</dbReference>
<keyword evidence="2 8" id="KW-0812">Transmembrane</keyword>
<keyword evidence="5" id="KW-0443">Lipid metabolism</keyword>
<gene>
    <name evidence="10" type="ORF">PCOR1329_LOCUS84075</name>
</gene>
<feature type="transmembrane region" description="Helical" evidence="8">
    <location>
        <begin position="115"/>
        <end position="138"/>
    </location>
</feature>
<feature type="transmembrane region" description="Helical" evidence="8">
    <location>
        <begin position="515"/>
        <end position="536"/>
    </location>
</feature>
<evidence type="ECO:0000256" key="6">
    <source>
        <dbReference type="ARBA" id="ARBA00023136"/>
    </source>
</evidence>
<organism evidence="10 11">
    <name type="scientific">Prorocentrum cordatum</name>
    <dbReference type="NCBI Taxonomy" id="2364126"/>
    <lineage>
        <taxon>Eukaryota</taxon>
        <taxon>Sar</taxon>
        <taxon>Alveolata</taxon>
        <taxon>Dinophyceae</taxon>
        <taxon>Prorocentrales</taxon>
        <taxon>Prorocentraceae</taxon>
        <taxon>Prorocentrum</taxon>
    </lineage>
</organism>
<evidence type="ECO:0000256" key="8">
    <source>
        <dbReference type="SAM" id="Phobius"/>
    </source>
</evidence>
<evidence type="ECO:0000256" key="4">
    <source>
        <dbReference type="ARBA" id="ARBA00023002"/>
    </source>
</evidence>
<name>A0ABN9YDE5_9DINO</name>
<evidence type="ECO:0000256" key="7">
    <source>
        <dbReference type="SAM" id="MobiDB-lite"/>
    </source>
</evidence>
<feature type="transmembrane region" description="Helical" evidence="8">
    <location>
        <begin position="412"/>
        <end position="431"/>
    </location>
</feature>
<accession>A0ABN9YDE5</accession>
<evidence type="ECO:0000256" key="3">
    <source>
        <dbReference type="ARBA" id="ARBA00022989"/>
    </source>
</evidence>
<feature type="transmembrane region" description="Helical" evidence="8">
    <location>
        <begin position="191"/>
        <end position="211"/>
    </location>
</feature>
<dbReference type="Pfam" id="PF04116">
    <property type="entry name" value="FA_hydroxylase"/>
    <property type="match status" value="1"/>
</dbReference>
<proteinExistence type="predicted"/>
<evidence type="ECO:0000259" key="9">
    <source>
        <dbReference type="Pfam" id="PF04116"/>
    </source>
</evidence>
<evidence type="ECO:0000256" key="5">
    <source>
        <dbReference type="ARBA" id="ARBA00023098"/>
    </source>
</evidence>
<keyword evidence="11" id="KW-1185">Reference proteome</keyword>
<feature type="transmembrane region" description="Helical" evidence="8">
    <location>
        <begin position="451"/>
        <end position="473"/>
    </location>
</feature>
<keyword evidence="6 8" id="KW-0472">Membrane</keyword>
<dbReference type="InterPro" id="IPR006694">
    <property type="entry name" value="Fatty_acid_hydroxylase"/>
</dbReference>
<protein>
    <recommendedName>
        <fullName evidence="9">Fatty acid hydroxylase domain-containing protein</fullName>
    </recommendedName>
</protein>
<keyword evidence="3 8" id="KW-1133">Transmembrane helix</keyword>
<evidence type="ECO:0000313" key="11">
    <source>
        <dbReference type="Proteomes" id="UP001189429"/>
    </source>
</evidence>
<feature type="region of interest" description="Disordered" evidence="7">
    <location>
        <begin position="11"/>
        <end position="33"/>
    </location>
</feature>
<reference evidence="10" key="1">
    <citation type="submission" date="2023-10" db="EMBL/GenBank/DDBJ databases">
        <authorList>
            <person name="Chen Y."/>
            <person name="Shah S."/>
            <person name="Dougan E. K."/>
            <person name="Thang M."/>
            <person name="Chan C."/>
        </authorList>
    </citation>
    <scope>NUCLEOTIDE SEQUENCE [LARGE SCALE GENOMIC DNA]</scope>
</reference>